<proteinExistence type="inferred from homology"/>
<dbReference type="InterPro" id="IPR036390">
    <property type="entry name" value="WH_DNA-bd_sf"/>
</dbReference>
<protein>
    <recommendedName>
        <fullName evidence="4">COP9 signalosome complex subunit 3</fullName>
    </recommendedName>
</protein>
<dbReference type="PROSITE" id="PS50250">
    <property type="entry name" value="PCI"/>
    <property type="match status" value="1"/>
</dbReference>
<name>A0A6M2DPH0_XENCH</name>
<keyword evidence="5" id="KW-0963">Cytoplasm</keyword>
<dbReference type="GO" id="GO:0005737">
    <property type="term" value="C:cytoplasm"/>
    <property type="evidence" value="ECO:0007669"/>
    <property type="project" value="UniProtKB-SubCell"/>
</dbReference>
<dbReference type="Pfam" id="PF01399">
    <property type="entry name" value="PCI"/>
    <property type="match status" value="1"/>
</dbReference>
<evidence type="ECO:0000256" key="3">
    <source>
        <dbReference type="ARBA" id="ARBA00007084"/>
    </source>
</evidence>
<evidence type="ECO:0000256" key="4">
    <source>
        <dbReference type="ARBA" id="ARBA00014878"/>
    </source>
</evidence>
<evidence type="ECO:0000256" key="7">
    <source>
        <dbReference type="ARBA" id="ARBA00023242"/>
    </source>
</evidence>
<dbReference type="InterPro" id="IPR050756">
    <property type="entry name" value="CSN3"/>
</dbReference>
<dbReference type="PANTHER" id="PTHR10758">
    <property type="entry name" value="26S PROTEASOME NON-ATPASE REGULATORY SUBUNIT 3/COP9 SIGNALOSOME COMPLEX SUBUNIT 3"/>
    <property type="match status" value="1"/>
</dbReference>
<organism evidence="9">
    <name type="scientific">Xenopsylla cheopis</name>
    <name type="common">Oriental rat flea</name>
    <name type="synonym">Pulex cheopis</name>
    <dbReference type="NCBI Taxonomy" id="163159"/>
    <lineage>
        <taxon>Eukaryota</taxon>
        <taxon>Metazoa</taxon>
        <taxon>Ecdysozoa</taxon>
        <taxon>Arthropoda</taxon>
        <taxon>Hexapoda</taxon>
        <taxon>Insecta</taxon>
        <taxon>Pterygota</taxon>
        <taxon>Neoptera</taxon>
        <taxon>Endopterygota</taxon>
        <taxon>Siphonaptera</taxon>
        <taxon>Pulicidae</taxon>
        <taxon>Xenopsyllinae</taxon>
        <taxon>Xenopsylla</taxon>
    </lineage>
</organism>
<feature type="domain" description="PCI" evidence="8">
    <location>
        <begin position="196"/>
        <end position="364"/>
    </location>
</feature>
<dbReference type="FunFam" id="1.25.40.570:FF:000008">
    <property type="entry name" value="COP9 signalosome complex subunit 3"/>
    <property type="match status" value="1"/>
</dbReference>
<sequence length="427" mass="48202">MASAIELVFKHVRTMSTAGNYKELSEYLNKFSEILLKHGPMLDSALDTLNMQQHSLGYLAILCAKYKLSPNSDYIIRFNQTAEFINMCNGEQIRFAADAFIELCHNLTTLLIEVKQPVKGIEVLAKAITKLQMFDSQLTSVHADLCQLCLLAKCLKPALKFLDVDITAINNESNLGSRYFLLYYHYGGMIYLATKNYERALYCFEIVISTPALAVSHIMLESYKKYILTSLIVNGKVQVLSKFSPQVVQRFIKPLSQPYHDIATAYISNNCDEVKAVLIKNQEVFIRDKNVGLAKQVVQFLFKKNIQRLTKTFLTLSLSDVASRVRLSGFMEAEKYILDTIADGSIFACINQKDGMVVFQDAPEHYNNPAVMHVLDESMMACIELDKQILSMDEEISINPHYLKKFAGNQDDDMPPAAPSTKSAFTI</sequence>
<dbReference type="AlphaFoldDB" id="A0A6M2DPH0"/>
<evidence type="ECO:0000259" key="8">
    <source>
        <dbReference type="PROSITE" id="PS50250"/>
    </source>
</evidence>
<dbReference type="InterPro" id="IPR000717">
    <property type="entry name" value="PCI_dom"/>
</dbReference>
<reference evidence="9" key="1">
    <citation type="submission" date="2020-03" db="EMBL/GenBank/DDBJ databases">
        <title>Transcriptomic Profiling of the Digestive Tract of the Rat Flea, Xenopsylla cheopis, Following Blood Feeding and Infection with Yersinia pestis.</title>
        <authorList>
            <person name="Bland D.M."/>
            <person name="Martens C.A."/>
            <person name="Virtaneva K."/>
            <person name="Kanakabandi K."/>
            <person name="Long D."/>
            <person name="Rosenke R."/>
            <person name="Saturday G.A."/>
            <person name="Hoyt F.H."/>
            <person name="Bruno D.P."/>
            <person name="Ribeiro J.M.C."/>
            <person name="Hinnebusch J."/>
        </authorList>
    </citation>
    <scope>NUCLEOTIDE SEQUENCE</scope>
</reference>
<dbReference type="InterPro" id="IPR055089">
    <property type="entry name" value="COP9_N"/>
</dbReference>
<dbReference type="PANTHER" id="PTHR10758:SF1">
    <property type="entry name" value="COP9 SIGNALOSOME COMPLEX SUBUNIT 3"/>
    <property type="match status" value="1"/>
</dbReference>
<dbReference type="SUPFAM" id="SSF46785">
    <property type="entry name" value="Winged helix' DNA-binding domain"/>
    <property type="match status" value="1"/>
</dbReference>
<dbReference type="GO" id="GO:0008180">
    <property type="term" value="C:COP9 signalosome"/>
    <property type="evidence" value="ECO:0007669"/>
    <property type="project" value="UniProtKB-KW"/>
</dbReference>
<evidence type="ECO:0000256" key="1">
    <source>
        <dbReference type="ARBA" id="ARBA00004123"/>
    </source>
</evidence>
<evidence type="ECO:0000256" key="2">
    <source>
        <dbReference type="ARBA" id="ARBA00004496"/>
    </source>
</evidence>
<comment type="subcellular location">
    <subcellularLocation>
        <location evidence="2">Cytoplasm</location>
    </subcellularLocation>
    <subcellularLocation>
        <location evidence="1">Nucleus</location>
    </subcellularLocation>
</comment>
<dbReference type="EMBL" id="GIIL01004479">
    <property type="protein sequence ID" value="NOV48205.1"/>
    <property type="molecule type" value="Transcribed_RNA"/>
</dbReference>
<keyword evidence="6" id="KW-0736">Signalosome</keyword>
<keyword evidence="7" id="KW-0539">Nucleus</keyword>
<evidence type="ECO:0000256" key="6">
    <source>
        <dbReference type="ARBA" id="ARBA00022790"/>
    </source>
</evidence>
<dbReference type="Gene3D" id="1.25.40.570">
    <property type="match status" value="1"/>
</dbReference>
<evidence type="ECO:0000256" key="5">
    <source>
        <dbReference type="ARBA" id="ARBA00022490"/>
    </source>
</evidence>
<comment type="similarity">
    <text evidence="3">Belongs to the CSN3 family.</text>
</comment>
<accession>A0A6M2DPH0</accession>
<dbReference type="GO" id="GO:0006511">
    <property type="term" value="P:ubiquitin-dependent protein catabolic process"/>
    <property type="evidence" value="ECO:0007669"/>
    <property type="project" value="TreeGrafter"/>
</dbReference>
<evidence type="ECO:0000313" key="9">
    <source>
        <dbReference type="EMBL" id="NOV48205.1"/>
    </source>
</evidence>
<dbReference type="Pfam" id="PF22788">
    <property type="entry name" value="COP9_hel_rpt"/>
    <property type="match status" value="1"/>
</dbReference>
<dbReference type="SMART" id="SM00088">
    <property type="entry name" value="PINT"/>
    <property type="match status" value="1"/>
</dbReference>